<evidence type="ECO:0000256" key="3">
    <source>
        <dbReference type="ARBA" id="ARBA00022771"/>
    </source>
</evidence>
<gene>
    <name evidence="7" type="ORF">VFH_II217680</name>
</gene>
<dbReference type="PANTHER" id="PTHR12628:SF10">
    <property type="entry name" value="HOMEOBOX DOMAIN-CONTAINING PROTEIN"/>
    <property type="match status" value="1"/>
</dbReference>
<dbReference type="Pfam" id="PF00628">
    <property type="entry name" value="PHD"/>
    <property type="match status" value="1"/>
</dbReference>
<keyword evidence="8" id="KW-1185">Reference proteome</keyword>
<dbReference type="EMBL" id="OX451737">
    <property type="protein sequence ID" value="CAI8600335.1"/>
    <property type="molecule type" value="Genomic_DNA"/>
</dbReference>
<evidence type="ECO:0000313" key="8">
    <source>
        <dbReference type="Proteomes" id="UP001157006"/>
    </source>
</evidence>
<comment type="subcellular location">
    <subcellularLocation>
        <location evidence="1">Nucleus</location>
    </subcellularLocation>
</comment>
<reference evidence="7 8" key="1">
    <citation type="submission" date="2023-01" db="EMBL/GenBank/DDBJ databases">
        <authorList>
            <person name="Kreplak J."/>
        </authorList>
    </citation>
    <scope>NUCLEOTIDE SEQUENCE [LARGE SCALE GENOMIC DNA]</scope>
</reference>
<keyword evidence="3" id="KW-0863">Zinc-finger</keyword>
<evidence type="ECO:0000256" key="1">
    <source>
        <dbReference type="ARBA" id="ARBA00004123"/>
    </source>
</evidence>
<evidence type="ECO:0000256" key="5">
    <source>
        <dbReference type="ARBA" id="ARBA00023242"/>
    </source>
</evidence>
<evidence type="ECO:0000259" key="6">
    <source>
        <dbReference type="Pfam" id="PF00628"/>
    </source>
</evidence>
<dbReference type="AlphaFoldDB" id="A0AAV0ZP18"/>
<accession>A0AAV0ZP18</accession>
<evidence type="ECO:0000313" key="7">
    <source>
        <dbReference type="EMBL" id="CAI8600335.1"/>
    </source>
</evidence>
<protein>
    <recommendedName>
        <fullName evidence="6">PHD-type domain-containing protein</fullName>
    </recommendedName>
</protein>
<dbReference type="SUPFAM" id="SSF57903">
    <property type="entry name" value="FYVE/PHD zinc finger"/>
    <property type="match status" value="1"/>
</dbReference>
<keyword evidence="2" id="KW-0479">Metal-binding</keyword>
<dbReference type="Proteomes" id="UP001157006">
    <property type="component" value="Chromosome 2"/>
</dbReference>
<dbReference type="InterPro" id="IPR011011">
    <property type="entry name" value="Znf_FYVE_PHD"/>
</dbReference>
<name>A0AAV0ZP18_VICFA</name>
<keyword evidence="4" id="KW-0862">Zinc</keyword>
<feature type="domain" description="PHD-type" evidence="6">
    <location>
        <begin position="85"/>
        <end position="116"/>
    </location>
</feature>
<organism evidence="7 8">
    <name type="scientific">Vicia faba</name>
    <name type="common">Broad bean</name>
    <name type="synonym">Faba vulgaris</name>
    <dbReference type="NCBI Taxonomy" id="3906"/>
    <lineage>
        <taxon>Eukaryota</taxon>
        <taxon>Viridiplantae</taxon>
        <taxon>Streptophyta</taxon>
        <taxon>Embryophyta</taxon>
        <taxon>Tracheophyta</taxon>
        <taxon>Spermatophyta</taxon>
        <taxon>Magnoliopsida</taxon>
        <taxon>eudicotyledons</taxon>
        <taxon>Gunneridae</taxon>
        <taxon>Pentapetalae</taxon>
        <taxon>rosids</taxon>
        <taxon>fabids</taxon>
        <taxon>Fabales</taxon>
        <taxon>Fabaceae</taxon>
        <taxon>Papilionoideae</taxon>
        <taxon>50 kb inversion clade</taxon>
        <taxon>NPAAA clade</taxon>
        <taxon>Hologalegina</taxon>
        <taxon>IRL clade</taxon>
        <taxon>Fabeae</taxon>
        <taxon>Vicia</taxon>
    </lineage>
</organism>
<dbReference type="InterPro" id="IPR013083">
    <property type="entry name" value="Znf_RING/FYVE/PHD"/>
</dbReference>
<dbReference type="GO" id="GO:0003677">
    <property type="term" value="F:DNA binding"/>
    <property type="evidence" value="ECO:0007669"/>
    <property type="project" value="TreeGrafter"/>
</dbReference>
<dbReference type="GO" id="GO:0008270">
    <property type="term" value="F:zinc ion binding"/>
    <property type="evidence" value="ECO:0007669"/>
    <property type="project" value="UniProtKB-KW"/>
</dbReference>
<dbReference type="Gene3D" id="3.30.40.10">
    <property type="entry name" value="Zinc/RING finger domain, C3HC4 (zinc finger)"/>
    <property type="match status" value="1"/>
</dbReference>
<dbReference type="GO" id="GO:0003682">
    <property type="term" value="F:chromatin binding"/>
    <property type="evidence" value="ECO:0007669"/>
    <property type="project" value="TreeGrafter"/>
</dbReference>
<dbReference type="GO" id="GO:0045814">
    <property type="term" value="P:negative regulation of gene expression, epigenetic"/>
    <property type="evidence" value="ECO:0007669"/>
    <property type="project" value="TreeGrafter"/>
</dbReference>
<proteinExistence type="predicted"/>
<dbReference type="InterPro" id="IPR019787">
    <property type="entry name" value="Znf_PHD-finger"/>
</dbReference>
<evidence type="ECO:0000256" key="2">
    <source>
        <dbReference type="ARBA" id="ARBA00022723"/>
    </source>
</evidence>
<dbReference type="PANTHER" id="PTHR12628">
    <property type="entry name" value="POLYCOMB-LIKE TRANSCRIPTION FACTOR"/>
    <property type="match status" value="1"/>
</dbReference>
<sequence>MLMNHYIHKLHSISPLKNQDHMNVHVCQSLEFKCKLERKYPDEISLHFGILQRAKKQIIKCKLTIHDAIRQLDSLSSVGSIEDGTCNRAFHQRCLDPPFDTENIPAGDQGWFCKSCECKTEILKATNAYLMTRFSLDNTWQDVFKEEDVIPDGDTGLLNQEDSSKAPYSRIKLESLKSETKFIDNRIVKCTGSCTIQAGTINVHDTRRENQKKLRKIWTSA</sequence>
<evidence type="ECO:0000256" key="4">
    <source>
        <dbReference type="ARBA" id="ARBA00022833"/>
    </source>
</evidence>
<keyword evidence="5" id="KW-0539">Nucleus</keyword>
<dbReference type="GO" id="GO:0005634">
    <property type="term" value="C:nucleus"/>
    <property type="evidence" value="ECO:0007669"/>
    <property type="project" value="UniProtKB-SubCell"/>
</dbReference>